<evidence type="ECO:0000259" key="4">
    <source>
        <dbReference type="SMART" id="SM00079"/>
    </source>
</evidence>
<dbReference type="SMART" id="SM00079">
    <property type="entry name" value="PBPe"/>
    <property type="match status" value="1"/>
</dbReference>
<dbReference type="SMART" id="SM00062">
    <property type="entry name" value="PBPb"/>
    <property type="match status" value="1"/>
</dbReference>
<organism evidence="5 6">
    <name type="scientific">Lapillicoccus jejuensis</name>
    <dbReference type="NCBI Taxonomy" id="402171"/>
    <lineage>
        <taxon>Bacteria</taxon>
        <taxon>Bacillati</taxon>
        <taxon>Actinomycetota</taxon>
        <taxon>Actinomycetes</taxon>
        <taxon>Micrococcales</taxon>
        <taxon>Intrasporangiaceae</taxon>
        <taxon>Lapillicoccus</taxon>
    </lineage>
</organism>
<dbReference type="PANTHER" id="PTHR35936:SF19">
    <property type="entry name" value="AMINO-ACID-BINDING PROTEIN YXEM-RELATED"/>
    <property type="match status" value="1"/>
</dbReference>
<protein>
    <submittedName>
        <fullName evidence="5">Polar amino acid transport system substrate-binding protein</fullName>
    </submittedName>
</protein>
<evidence type="ECO:0000256" key="2">
    <source>
        <dbReference type="SAM" id="SignalP"/>
    </source>
</evidence>
<evidence type="ECO:0000256" key="1">
    <source>
        <dbReference type="ARBA" id="ARBA00022729"/>
    </source>
</evidence>
<dbReference type="RefSeq" id="WP_141847036.1">
    <property type="nucleotide sequence ID" value="NZ_BAAAPR010000016.1"/>
</dbReference>
<dbReference type="GO" id="GO:0015276">
    <property type="term" value="F:ligand-gated monoatomic ion channel activity"/>
    <property type="evidence" value="ECO:0007669"/>
    <property type="project" value="InterPro"/>
</dbReference>
<dbReference type="PANTHER" id="PTHR35936">
    <property type="entry name" value="MEMBRANE-BOUND LYTIC MUREIN TRANSGLYCOSYLASE F"/>
    <property type="match status" value="1"/>
</dbReference>
<feature type="domain" description="Solute-binding protein family 3/N-terminal" evidence="3">
    <location>
        <begin position="66"/>
        <end position="295"/>
    </location>
</feature>
<proteinExistence type="predicted"/>
<dbReference type="PROSITE" id="PS51257">
    <property type="entry name" value="PROKAR_LIPOPROTEIN"/>
    <property type="match status" value="1"/>
</dbReference>
<keyword evidence="6" id="KW-1185">Reference proteome</keyword>
<sequence>MTVRRPTRPTRPAALRAVLALALAAGLAACGAPRDSSSGTAGGASAGATGSAACDKASLRTVTAGTLTVATDKPVYEPWFSGDDPTNGKGFESAVAYAVAAKLGYDKAEVTWTRVPFDSVVTPGTKAFDLDFNEFSITDERKKAVDFSSGYYDVRQAVVTYQGSPIAGATSVAALASSRLGAQVGTTSLTAITDQVKPSSAPMVYNTNDLAVQALKNKQIDGLVVDLPTAFYVVSAQLDGGVIVGQLPAAGGTPEQFGAVLAKGSPLTACVSSAVDALRADGTLGRLETQWLAGQGAPELK</sequence>
<dbReference type="Pfam" id="PF00497">
    <property type="entry name" value="SBP_bac_3"/>
    <property type="match status" value="1"/>
</dbReference>
<dbReference type="GO" id="GO:0016020">
    <property type="term" value="C:membrane"/>
    <property type="evidence" value="ECO:0007669"/>
    <property type="project" value="InterPro"/>
</dbReference>
<feature type="signal peptide" evidence="2">
    <location>
        <begin position="1"/>
        <end position="24"/>
    </location>
</feature>
<dbReference type="PROSITE" id="PS51318">
    <property type="entry name" value="TAT"/>
    <property type="match status" value="1"/>
</dbReference>
<keyword evidence="1 2" id="KW-0732">Signal</keyword>
<gene>
    <name evidence="5" type="ORF">FB458_0846</name>
</gene>
<comment type="caution">
    <text evidence="5">The sequence shown here is derived from an EMBL/GenBank/DDBJ whole genome shotgun (WGS) entry which is preliminary data.</text>
</comment>
<dbReference type="InterPro" id="IPR006311">
    <property type="entry name" value="TAT_signal"/>
</dbReference>
<evidence type="ECO:0000313" key="6">
    <source>
        <dbReference type="Proteomes" id="UP000317893"/>
    </source>
</evidence>
<reference evidence="5 6" key="1">
    <citation type="submission" date="2019-06" db="EMBL/GenBank/DDBJ databases">
        <title>Sequencing the genomes of 1000 actinobacteria strains.</title>
        <authorList>
            <person name="Klenk H.-P."/>
        </authorList>
    </citation>
    <scope>NUCLEOTIDE SEQUENCE [LARGE SCALE GENOMIC DNA]</scope>
    <source>
        <strain evidence="5 6">DSM 18607</strain>
    </source>
</reference>
<accession>A0A542DXG4</accession>
<evidence type="ECO:0000313" key="5">
    <source>
        <dbReference type="EMBL" id="TQJ07778.1"/>
    </source>
</evidence>
<dbReference type="OrthoDB" id="8454826at2"/>
<feature type="chain" id="PRO_5038733033" evidence="2">
    <location>
        <begin position="25"/>
        <end position="301"/>
    </location>
</feature>
<dbReference type="AlphaFoldDB" id="A0A542DXG4"/>
<feature type="domain" description="Ionotropic glutamate receptor C-terminal" evidence="4">
    <location>
        <begin position="66"/>
        <end position="294"/>
    </location>
</feature>
<dbReference type="EMBL" id="VFMN01000001">
    <property type="protein sequence ID" value="TQJ07778.1"/>
    <property type="molecule type" value="Genomic_DNA"/>
</dbReference>
<dbReference type="CDD" id="cd13530">
    <property type="entry name" value="PBP2_peptides_like"/>
    <property type="match status" value="1"/>
</dbReference>
<evidence type="ECO:0000259" key="3">
    <source>
        <dbReference type="SMART" id="SM00062"/>
    </source>
</evidence>
<dbReference type="Gene3D" id="3.40.190.10">
    <property type="entry name" value="Periplasmic binding protein-like II"/>
    <property type="match status" value="2"/>
</dbReference>
<dbReference type="Proteomes" id="UP000317893">
    <property type="component" value="Unassembled WGS sequence"/>
</dbReference>
<dbReference type="InterPro" id="IPR001638">
    <property type="entry name" value="Solute-binding_3/MltF_N"/>
</dbReference>
<dbReference type="InterPro" id="IPR001320">
    <property type="entry name" value="Iontro_rcpt_C"/>
</dbReference>
<dbReference type="SUPFAM" id="SSF53850">
    <property type="entry name" value="Periplasmic binding protein-like II"/>
    <property type="match status" value="1"/>
</dbReference>
<name>A0A542DXG4_9MICO</name>